<name>A0A0A9B7L3_ARUDO</name>
<feature type="chain" id="PRO_5002060425" description="Secreted protein" evidence="1">
    <location>
        <begin position="28"/>
        <end position="86"/>
    </location>
</feature>
<dbReference type="AlphaFoldDB" id="A0A0A9B7L3"/>
<proteinExistence type="predicted"/>
<dbReference type="EMBL" id="GBRH01239782">
    <property type="protein sequence ID" value="JAD58113.1"/>
    <property type="molecule type" value="Transcribed_RNA"/>
</dbReference>
<keyword evidence="1" id="KW-0732">Signal</keyword>
<organism evidence="2">
    <name type="scientific">Arundo donax</name>
    <name type="common">Giant reed</name>
    <name type="synonym">Donax arundinaceus</name>
    <dbReference type="NCBI Taxonomy" id="35708"/>
    <lineage>
        <taxon>Eukaryota</taxon>
        <taxon>Viridiplantae</taxon>
        <taxon>Streptophyta</taxon>
        <taxon>Embryophyta</taxon>
        <taxon>Tracheophyta</taxon>
        <taxon>Spermatophyta</taxon>
        <taxon>Magnoliopsida</taxon>
        <taxon>Liliopsida</taxon>
        <taxon>Poales</taxon>
        <taxon>Poaceae</taxon>
        <taxon>PACMAD clade</taxon>
        <taxon>Arundinoideae</taxon>
        <taxon>Arundineae</taxon>
        <taxon>Arundo</taxon>
    </lineage>
</organism>
<reference evidence="2" key="2">
    <citation type="journal article" date="2015" name="Data Brief">
        <title>Shoot transcriptome of the giant reed, Arundo donax.</title>
        <authorList>
            <person name="Barrero R.A."/>
            <person name="Guerrero F.D."/>
            <person name="Moolhuijzen P."/>
            <person name="Goolsby J.A."/>
            <person name="Tidwell J."/>
            <person name="Bellgard S.E."/>
            <person name="Bellgard M.I."/>
        </authorList>
    </citation>
    <scope>NUCLEOTIDE SEQUENCE</scope>
    <source>
        <tissue evidence="2">Shoot tissue taken approximately 20 cm above the soil surface</tissue>
    </source>
</reference>
<sequence>MEPFGLFCLSLIGRLFLFLCLLPEAEGASCCFSISVNADIMSCSLCCILLSLIMASLWHPSGPNTSTVNAMLPSYLNSRESSSVMS</sequence>
<evidence type="ECO:0000313" key="2">
    <source>
        <dbReference type="EMBL" id="JAD58113.1"/>
    </source>
</evidence>
<evidence type="ECO:0000256" key="1">
    <source>
        <dbReference type="SAM" id="SignalP"/>
    </source>
</evidence>
<protein>
    <recommendedName>
        <fullName evidence="3">Secreted protein</fullName>
    </recommendedName>
</protein>
<feature type="signal peptide" evidence="1">
    <location>
        <begin position="1"/>
        <end position="27"/>
    </location>
</feature>
<reference evidence="2" key="1">
    <citation type="submission" date="2014-09" db="EMBL/GenBank/DDBJ databases">
        <authorList>
            <person name="Magalhaes I.L.F."/>
            <person name="Oliveira U."/>
            <person name="Santos F.R."/>
            <person name="Vidigal T.H.D.A."/>
            <person name="Brescovit A.D."/>
            <person name="Santos A.J."/>
        </authorList>
    </citation>
    <scope>NUCLEOTIDE SEQUENCE</scope>
    <source>
        <tissue evidence="2">Shoot tissue taken approximately 20 cm above the soil surface</tissue>
    </source>
</reference>
<evidence type="ECO:0008006" key="3">
    <source>
        <dbReference type="Google" id="ProtNLM"/>
    </source>
</evidence>
<accession>A0A0A9B7L3</accession>